<sequence>MLQIYKASMSDTPRDAEKLAEAERQIAALKLRLELQERLVLSSDDSFEAQIESANQRVALALQQQNELLRSASWRLTAPLRRVSAAIPSSWRGYLRRAAKATWWVATPWRMQQRLQFLEERRRTVDANASRVVPAAGIDAGCDSQNAYRQWIAENERRSTALVEGAASPRLSFLLCASGAQLETLSETVKSIRTQDLPQWQLLVANTSDHADALDESLRALQDEEPRFTPVPAHGQSRAEALAACLSHADGDFIAVLDAGDVIAPGAAIEIANALAEAPASDILYCDEDELSVEGGRIRPYFKPSWSPELLYAFNYFGRLTLLRRQLVEAAGGIDPEAGAGFEWDLNLRASDIAQTITRIPKVLCHRAADGHRDRPAADSAEAAAQRAALRKFWAQKSIDASVQTQPDGTQHATWAIDQPPLVSIVIPSKNKDHLLRMSVGGLLRGTAYANKEIIIVDTGSTEPETLAYYAELASEPSVRVVHFNKTFNYSAACNYGAAFSQGEILLFLNNDIEVTSPDWLHEMVRVAMRPGVGVVGAKLVFPSGELQHGGVGVGIHLCGLMYRSAEGRGWGVFGSPDHARNWLAIMGACQMVRRDAFERVGGFDESYLIAMSDVALCLNIWRAGYRTAYVPQARLVHHEGATRGNSNPGVDMCRVADDIRALGIDDDPYLHPELDANHAIPVLRVGAAPAVREKLKASLREFGSPRPQPQTLDLSNDGACLAVAMLPRESVIWVPQPAHGVRDVWSAARWCLDLLRTRADVRLRFPAALSEGPDGAFCRWLETEGADRFGLSQDALASIRMLWSEDLAARARQVFLFHSEVRAALPYGLLPIGRRELFYWFMQHGRRNAGLRLEEVWWLFWTAAETPEAELVKAYEFTPDWQKLYPDGLTVFGRRAFASWFCANYRVAELWADPARWPVDIPPARQLRSAYRAREQWRRAHPEALDRIEAAKALIEWLQLPEAMQPETARAWCAGLDKEAVAAEMTTLGVNVIGHFSYPSGLRVSVEALVKGLRNVGVQTALRDLRTDRKDDPVHAQFRDFEDFETTIVHTQPEPFFNEAYRRSDVSEHMPRTYRIAYWYWEFDSIPDSWLDAAAKVDEVWTATEFVAKGLRERLSIPVRTIFPGVALGTYQQRERKYFGLKDDSFTFLFTFHMMSVMERKNPLGLIQAFKTAFSAQDDATLVLKTSFGDRHPAQLQELRAAAEGHNIVVIDQVYSPDEVLSLMDACDAYVSLHRSEGLGLTMAEAMLMGKPVIATNYSGNVDFMGEEDSLLVPYKLVKLGRPIPPYDEKLEWAEPSTEHAAQFMRRLYEDREWAKQIGARGKARAAIDLSLETAGHRAAARLAEIRASLRTVSKG</sequence>
<name>T1X703_VARPD</name>
<dbReference type="PATRIC" id="fig|1246301.3.peg.837"/>
<dbReference type="Gene3D" id="3.40.50.2000">
    <property type="entry name" value="Glycogen Phosphorylase B"/>
    <property type="match status" value="1"/>
</dbReference>
<dbReference type="SUPFAM" id="SSF53756">
    <property type="entry name" value="UDP-Glycosyltransferase/glycogen phosphorylase"/>
    <property type="match status" value="1"/>
</dbReference>
<dbReference type="PANTHER" id="PTHR46656:SF3">
    <property type="entry name" value="PUTATIVE-RELATED"/>
    <property type="match status" value="1"/>
</dbReference>
<dbReference type="EMBL" id="CP003911">
    <property type="protein sequence ID" value="AGU47945.1"/>
    <property type="molecule type" value="Genomic_DNA"/>
</dbReference>
<evidence type="ECO:0000313" key="2">
    <source>
        <dbReference type="EMBL" id="AGU47945.1"/>
    </source>
</evidence>
<feature type="domain" description="Glycosyltransferase 2-like" evidence="1">
    <location>
        <begin position="424"/>
        <end position="601"/>
    </location>
</feature>
<protein>
    <submittedName>
        <fullName evidence="2">Putative O-antigen biosynthesis protein RfbC</fullName>
    </submittedName>
</protein>
<accession>T1X703</accession>
<dbReference type="SUPFAM" id="SSF53448">
    <property type="entry name" value="Nucleotide-diphospho-sugar transferases"/>
    <property type="match status" value="2"/>
</dbReference>
<dbReference type="CDD" id="cd03801">
    <property type="entry name" value="GT4_PimA-like"/>
    <property type="match status" value="1"/>
</dbReference>
<evidence type="ECO:0000313" key="3">
    <source>
        <dbReference type="Proteomes" id="UP000016223"/>
    </source>
</evidence>
<dbReference type="Gene3D" id="3.90.550.10">
    <property type="entry name" value="Spore Coat Polysaccharide Biosynthesis Protein SpsA, Chain A"/>
    <property type="match status" value="2"/>
</dbReference>
<dbReference type="KEGG" id="vpd:VAPA_1c08250"/>
<reference evidence="2 3" key="1">
    <citation type="submission" date="2012-10" db="EMBL/GenBank/DDBJ databases">
        <title>Genome sequence of Variovorax paradoxus B4.</title>
        <authorList>
            <person name="Schuldes J."/>
            <person name="Brandt U."/>
            <person name="Hiessl S."/>
            <person name="Wuebbeler J.H."/>
            <person name="Thuermer A."/>
            <person name="Steinbuechel A."/>
            <person name="Daniel R."/>
        </authorList>
    </citation>
    <scope>NUCLEOTIDE SEQUENCE [LARGE SCALE GENOMIC DNA]</scope>
    <source>
        <strain evidence="2 3">B4</strain>
    </source>
</reference>
<dbReference type="Pfam" id="PF00535">
    <property type="entry name" value="Glycos_transf_2"/>
    <property type="match status" value="2"/>
</dbReference>
<gene>
    <name evidence="2" type="primary">rfbC1</name>
    <name evidence="2" type="ORF">VAPA_1c08250</name>
</gene>
<dbReference type="PANTHER" id="PTHR46656">
    <property type="entry name" value="PUTATIVE-RELATED"/>
    <property type="match status" value="1"/>
</dbReference>
<feature type="domain" description="Glycosyltransferase 2-like" evidence="1">
    <location>
        <begin position="183"/>
        <end position="283"/>
    </location>
</feature>
<organism evidence="2 3">
    <name type="scientific">Variovorax paradoxus B4</name>
    <dbReference type="NCBI Taxonomy" id="1246301"/>
    <lineage>
        <taxon>Bacteria</taxon>
        <taxon>Pseudomonadati</taxon>
        <taxon>Pseudomonadota</taxon>
        <taxon>Betaproteobacteria</taxon>
        <taxon>Burkholderiales</taxon>
        <taxon>Comamonadaceae</taxon>
        <taxon>Variovorax</taxon>
    </lineage>
</organism>
<dbReference type="Proteomes" id="UP000016223">
    <property type="component" value="Chromosome 1"/>
</dbReference>
<dbReference type="InterPro" id="IPR001173">
    <property type="entry name" value="Glyco_trans_2-like"/>
</dbReference>
<dbReference type="CDD" id="cd04186">
    <property type="entry name" value="GT_2_like_c"/>
    <property type="match status" value="1"/>
</dbReference>
<dbReference type="HOGENOM" id="CLU_257234_0_0_4"/>
<evidence type="ECO:0000259" key="1">
    <source>
        <dbReference type="Pfam" id="PF00535"/>
    </source>
</evidence>
<dbReference type="Pfam" id="PF13692">
    <property type="entry name" value="Glyco_trans_1_4"/>
    <property type="match status" value="1"/>
</dbReference>
<proteinExistence type="predicted"/>
<dbReference type="InterPro" id="IPR029044">
    <property type="entry name" value="Nucleotide-diphossugar_trans"/>
</dbReference>